<proteinExistence type="predicted"/>
<comment type="caution">
    <text evidence="1">The sequence shown here is derived from an EMBL/GenBank/DDBJ whole genome shotgun (WGS) entry which is preliminary data.</text>
</comment>
<evidence type="ECO:0000313" key="1">
    <source>
        <dbReference type="EMBL" id="CAJ2650594.1"/>
    </source>
</evidence>
<name>A0ACB0K394_TRIPR</name>
<gene>
    <name evidence="1" type="ORF">MILVUS5_LOCUS18385</name>
</gene>
<dbReference type="EMBL" id="CASHSV030000109">
    <property type="protein sequence ID" value="CAJ2650594.1"/>
    <property type="molecule type" value="Genomic_DNA"/>
</dbReference>
<reference evidence="1" key="1">
    <citation type="submission" date="2023-10" db="EMBL/GenBank/DDBJ databases">
        <authorList>
            <person name="Rodriguez Cubillos JULIANA M."/>
            <person name="De Vega J."/>
        </authorList>
    </citation>
    <scope>NUCLEOTIDE SEQUENCE</scope>
</reference>
<protein>
    <submittedName>
        <fullName evidence="1">Uncharacterized protein</fullName>
    </submittedName>
</protein>
<keyword evidence="2" id="KW-1185">Reference proteome</keyword>
<organism evidence="1 2">
    <name type="scientific">Trifolium pratense</name>
    <name type="common">Red clover</name>
    <dbReference type="NCBI Taxonomy" id="57577"/>
    <lineage>
        <taxon>Eukaryota</taxon>
        <taxon>Viridiplantae</taxon>
        <taxon>Streptophyta</taxon>
        <taxon>Embryophyta</taxon>
        <taxon>Tracheophyta</taxon>
        <taxon>Spermatophyta</taxon>
        <taxon>Magnoliopsida</taxon>
        <taxon>eudicotyledons</taxon>
        <taxon>Gunneridae</taxon>
        <taxon>Pentapetalae</taxon>
        <taxon>rosids</taxon>
        <taxon>fabids</taxon>
        <taxon>Fabales</taxon>
        <taxon>Fabaceae</taxon>
        <taxon>Papilionoideae</taxon>
        <taxon>50 kb inversion clade</taxon>
        <taxon>NPAAA clade</taxon>
        <taxon>Hologalegina</taxon>
        <taxon>IRL clade</taxon>
        <taxon>Trifolieae</taxon>
        <taxon>Trifolium</taxon>
    </lineage>
</organism>
<dbReference type="Proteomes" id="UP001177021">
    <property type="component" value="Unassembled WGS sequence"/>
</dbReference>
<accession>A0ACB0K394</accession>
<sequence>MYTVMLKNFCISLMKRGKMDVLCRRTVVGDRSRVFLLGVRHRSEESRKDVETLVEILRPDTVFLEIDALRACLLHKPENHDSEFLVARREATRLGIDVVYGDHNNLVCFFTTCGKKNKSGYCGHHRPRLSPIVSPHAVLLRTRYHAN</sequence>
<evidence type="ECO:0000313" key="2">
    <source>
        <dbReference type="Proteomes" id="UP001177021"/>
    </source>
</evidence>